<accession>A0A0E3SRI6</accession>
<dbReference type="Pfam" id="PF00437">
    <property type="entry name" value="T2SSE"/>
    <property type="match status" value="1"/>
</dbReference>
<dbReference type="HOGENOM" id="CLU_005379_2_1_2"/>
<evidence type="ECO:0000256" key="1">
    <source>
        <dbReference type="ARBA" id="ARBA00006611"/>
    </source>
</evidence>
<feature type="region of interest" description="Disordered" evidence="2">
    <location>
        <begin position="35"/>
        <end position="89"/>
    </location>
</feature>
<gene>
    <name evidence="5" type="ORF">MCMEM_0875</name>
</gene>
<evidence type="ECO:0000259" key="3">
    <source>
        <dbReference type="Pfam" id="PF00437"/>
    </source>
</evidence>
<keyword evidence="5" id="KW-0282">Flagellum</keyword>
<dbReference type="STRING" id="1434104.MCMEM_0875"/>
<keyword evidence="5" id="KW-0966">Cell projection</keyword>
<dbReference type="Gene3D" id="3.40.50.300">
    <property type="entry name" value="P-loop containing nucleotide triphosphate hydrolases"/>
    <property type="match status" value="1"/>
</dbReference>
<evidence type="ECO:0000259" key="4">
    <source>
        <dbReference type="Pfam" id="PF23990"/>
    </source>
</evidence>
<organism evidence="5 6">
    <name type="scientific">Methanococcoides methylutens MM1</name>
    <dbReference type="NCBI Taxonomy" id="1434104"/>
    <lineage>
        <taxon>Archaea</taxon>
        <taxon>Methanobacteriati</taxon>
        <taxon>Methanobacteriota</taxon>
        <taxon>Stenosarchaea group</taxon>
        <taxon>Methanomicrobia</taxon>
        <taxon>Methanosarcinales</taxon>
        <taxon>Methanosarcinaceae</taxon>
        <taxon>Methanococcoides</taxon>
    </lineage>
</organism>
<keyword evidence="5" id="KW-0969">Cilium</keyword>
<evidence type="ECO:0000313" key="5">
    <source>
        <dbReference type="EMBL" id="AKB84928.1"/>
    </source>
</evidence>
<dbReference type="SUPFAM" id="SSF52540">
    <property type="entry name" value="P-loop containing nucleoside triphosphate hydrolases"/>
    <property type="match status" value="1"/>
</dbReference>
<dbReference type="AlphaFoldDB" id="A0A0E3SRI6"/>
<name>A0A0E3SRI6_METMT</name>
<dbReference type="OrthoDB" id="33500at2157"/>
<comment type="similarity">
    <text evidence="1">Belongs to the GSP E family.</text>
</comment>
<dbReference type="PANTHER" id="PTHR30486:SF6">
    <property type="entry name" value="TYPE IV PILUS RETRACTATION ATPASE PILT"/>
    <property type="match status" value="1"/>
</dbReference>
<keyword evidence="6" id="KW-1185">Reference proteome</keyword>
<dbReference type="CDD" id="cd01130">
    <property type="entry name" value="VirB11-like_ATPase"/>
    <property type="match status" value="1"/>
</dbReference>
<dbReference type="PANTHER" id="PTHR30486">
    <property type="entry name" value="TWITCHING MOTILITY PROTEIN PILT"/>
    <property type="match status" value="1"/>
</dbReference>
<dbReference type="InterPro" id="IPR056570">
    <property type="entry name" value="PilB3-like_N"/>
</dbReference>
<proteinExistence type="inferred from homology"/>
<dbReference type="Pfam" id="PF23990">
    <property type="entry name" value="PilB3_N"/>
    <property type="match status" value="1"/>
</dbReference>
<dbReference type="PATRIC" id="fig|1434104.5.peg.949"/>
<reference evidence="5 6" key="1">
    <citation type="submission" date="2014-07" db="EMBL/GenBank/DDBJ databases">
        <title>Methanogenic archaea and the global carbon cycle.</title>
        <authorList>
            <person name="Henriksen J.R."/>
            <person name="Luke J."/>
            <person name="Reinhart S."/>
            <person name="Benedict M.N."/>
            <person name="Youngblut N.D."/>
            <person name="Metcalf M.E."/>
            <person name="Whitaker R.J."/>
            <person name="Metcalf W.W."/>
        </authorList>
    </citation>
    <scope>NUCLEOTIDE SEQUENCE [LARGE SCALE GENOMIC DNA]</scope>
    <source>
        <strain evidence="5 6">MM1</strain>
    </source>
</reference>
<dbReference type="InterPro" id="IPR001482">
    <property type="entry name" value="T2SS/T4SS_dom"/>
</dbReference>
<dbReference type="KEGG" id="mmet:MCMEM_0875"/>
<dbReference type="Gene3D" id="3.30.450.380">
    <property type="match status" value="1"/>
</dbReference>
<feature type="domain" description="Bacterial type II secretion system protein E" evidence="3">
    <location>
        <begin position="270"/>
        <end position="604"/>
    </location>
</feature>
<protein>
    <submittedName>
        <fullName evidence="5">Flagella-related protein FlaI</fullName>
    </submittedName>
</protein>
<evidence type="ECO:0000313" key="6">
    <source>
        <dbReference type="Proteomes" id="UP000033048"/>
    </source>
</evidence>
<feature type="domain" description="PilB3-like N-terminal" evidence="4">
    <location>
        <begin position="129"/>
        <end position="199"/>
    </location>
</feature>
<dbReference type="EMBL" id="CP009518">
    <property type="protein sequence ID" value="AKB84928.1"/>
    <property type="molecule type" value="Genomic_DNA"/>
</dbReference>
<dbReference type="Proteomes" id="UP000033048">
    <property type="component" value="Chromosome"/>
</dbReference>
<evidence type="ECO:0000256" key="2">
    <source>
        <dbReference type="SAM" id="MobiDB-lite"/>
    </source>
</evidence>
<dbReference type="GO" id="GO:0016887">
    <property type="term" value="F:ATP hydrolysis activity"/>
    <property type="evidence" value="ECO:0007669"/>
    <property type="project" value="InterPro"/>
</dbReference>
<dbReference type="InterPro" id="IPR027417">
    <property type="entry name" value="P-loop_NTPase"/>
</dbReference>
<dbReference type="RefSeq" id="WP_048205082.1">
    <property type="nucleotide sequence ID" value="NZ_CP009518.1"/>
</dbReference>
<dbReference type="GeneID" id="24893397"/>
<sequence length="654" mass="74851">MVENLNPQSAEKEDELESVEEGIIDIVDIVEDDPLSEELLADDPDVLDDVLEVTSTDENDGGIDNDGDLETSSAEGDDESEEEGQLPEEIESLWEKTLKEISEEVVEEDEDVDEYEETPMFIFKKEPFHKRVISAFKPNEYEVEEYDLSIHGPLVDTTLDEESGYNEIEFFETNPPYCYVRVSYNPDLHEYQYQVIEPEFEEEELKLYRMIKERIAEVLHAHLKSMTRDVAEEYLRENVNKFLVDYRIRLTTLTREKIMYFIVRDYLGYGPIDAMMRDPLIEDISCDGPDTPVYIYHKTFESIPSNVIFPTDDDLDPLSIRLAQICGKHISIANPLLDATLPDGSRIQLTLGREITTRGSTFTIRRFNEDPITPTDLINYHTFSTAMLAYMWLAVDSSKSVIFSGGTASGKTSAMNAISIFIQPEMKIVSIEDTRELNLDHPNWIPGVTRESFSGESKGSIEMYELLRASLRQRPEYILVGEVRGAEAYVLFQAMSTGHTTFSTLHADSVQSLVHRLENPPINIPRIMIQALDIVSLQTQVKIGEDRVRRCKALTEIVGVDPRTGELLTNEVFSWNASKDLFQYSGRSYVIEGVMEARGWSEAQVREELQQRQDVIEWARSKNITNFKDFSKIVVAYKREPETLLKVIRQDLNG</sequence>
<dbReference type="InterPro" id="IPR050921">
    <property type="entry name" value="T4SS_GSP_E_ATPase"/>
</dbReference>